<sequence>PVQSTNYPHHDDAQTARICARFISHLFACQDHPPLPSLEHFIARALHRAHRLPTCVAFAALYLLLRLKIRFPGATGSSGQRLFITSFMIASKVLCDWTYSNQNWCRIARGAYVVRDINRMEREMCDYLEWRLNIDGAALQDFEERVR</sequence>
<name>A0ACB8R3B9_9AGAM</name>
<gene>
    <name evidence="1" type="ORF">FA95DRAFT_1457961</name>
</gene>
<evidence type="ECO:0000313" key="1">
    <source>
        <dbReference type="EMBL" id="KAI0038560.1"/>
    </source>
</evidence>
<evidence type="ECO:0000313" key="2">
    <source>
        <dbReference type="Proteomes" id="UP000814033"/>
    </source>
</evidence>
<feature type="non-terminal residue" evidence="1">
    <location>
        <position position="147"/>
    </location>
</feature>
<accession>A0ACB8R3B9</accession>
<keyword evidence="2" id="KW-1185">Reference proteome</keyword>
<dbReference type="Proteomes" id="UP000814033">
    <property type="component" value="Unassembled WGS sequence"/>
</dbReference>
<dbReference type="EMBL" id="MU276465">
    <property type="protein sequence ID" value="KAI0038560.1"/>
    <property type="molecule type" value="Genomic_DNA"/>
</dbReference>
<organism evidence="1 2">
    <name type="scientific">Auriscalpium vulgare</name>
    <dbReference type="NCBI Taxonomy" id="40419"/>
    <lineage>
        <taxon>Eukaryota</taxon>
        <taxon>Fungi</taxon>
        <taxon>Dikarya</taxon>
        <taxon>Basidiomycota</taxon>
        <taxon>Agaricomycotina</taxon>
        <taxon>Agaricomycetes</taxon>
        <taxon>Russulales</taxon>
        <taxon>Auriscalpiaceae</taxon>
        <taxon>Auriscalpium</taxon>
    </lineage>
</organism>
<feature type="non-terminal residue" evidence="1">
    <location>
        <position position="1"/>
    </location>
</feature>
<reference evidence="1" key="2">
    <citation type="journal article" date="2022" name="New Phytol.">
        <title>Evolutionary transition to the ectomycorrhizal habit in the genomes of a hyperdiverse lineage of mushroom-forming fungi.</title>
        <authorList>
            <person name="Looney B."/>
            <person name="Miyauchi S."/>
            <person name="Morin E."/>
            <person name="Drula E."/>
            <person name="Courty P.E."/>
            <person name="Kohler A."/>
            <person name="Kuo A."/>
            <person name="LaButti K."/>
            <person name="Pangilinan J."/>
            <person name="Lipzen A."/>
            <person name="Riley R."/>
            <person name="Andreopoulos W."/>
            <person name="He G."/>
            <person name="Johnson J."/>
            <person name="Nolan M."/>
            <person name="Tritt A."/>
            <person name="Barry K.W."/>
            <person name="Grigoriev I.V."/>
            <person name="Nagy L.G."/>
            <person name="Hibbett D."/>
            <person name="Henrissat B."/>
            <person name="Matheny P.B."/>
            <person name="Labbe J."/>
            <person name="Martin F.M."/>
        </authorList>
    </citation>
    <scope>NUCLEOTIDE SEQUENCE</scope>
    <source>
        <strain evidence="1">FP105234-sp</strain>
    </source>
</reference>
<proteinExistence type="predicted"/>
<comment type="caution">
    <text evidence="1">The sequence shown here is derived from an EMBL/GenBank/DDBJ whole genome shotgun (WGS) entry which is preliminary data.</text>
</comment>
<reference evidence="1" key="1">
    <citation type="submission" date="2021-02" db="EMBL/GenBank/DDBJ databases">
        <authorList>
            <consortium name="DOE Joint Genome Institute"/>
            <person name="Ahrendt S."/>
            <person name="Looney B.P."/>
            <person name="Miyauchi S."/>
            <person name="Morin E."/>
            <person name="Drula E."/>
            <person name="Courty P.E."/>
            <person name="Chicoki N."/>
            <person name="Fauchery L."/>
            <person name="Kohler A."/>
            <person name="Kuo A."/>
            <person name="Labutti K."/>
            <person name="Pangilinan J."/>
            <person name="Lipzen A."/>
            <person name="Riley R."/>
            <person name="Andreopoulos W."/>
            <person name="He G."/>
            <person name="Johnson J."/>
            <person name="Barry K.W."/>
            <person name="Grigoriev I.V."/>
            <person name="Nagy L."/>
            <person name="Hibbett D."/>
            <person name="Henrissat B."/>
            <person name="Matheny P.B."/>
            <person name="Labbe J."/>
            <person name="Martin F."/>
        </authorList>
    </citation>
    <scope>NUCLEOTIDE SEQUENCE</scope>
    <source>
        <strain evidence="1">FP105234-sp</strain>
    </source>
</reference>
<protein>
    <submittedName>
        <fullName evidence="1">Uncharacterized protein</fullName>
    </submittedName>
</protein>